<evidence type="ECO:0000313" key="2">
    <source>
        <dbReference type="EMBL" id="KAK3265108.1"/>
    </source>
</evidence>
<feature type="compositionally biased region" description="Basic and acidic residues" evidence="1">
    <location>
        <begin position="246"/>
        <end position="262"/>
    </location>
</feature>
<proteinExistence type="predicted"/>
<gene>
    <name evidence="2" type="ORF">CYMTET_26189</name>
</gene>
<name>A0AAE0FSS8_9CHLO</name>
<dbReference type="AlphaFoldDB" id="A0AAE0FSS8"/>
<reference evidence="2 3" key="1">
    <citation type="journal article" date="2015" name="Genome Biol. Evol.">
        <title>Comparative Genomics of a Bacterivorous Green Alga Reveals Evolutionary Causalities and Consequences of Phago-Mixotrophic Mode of Nutrition.</title>
        <authorList>
            <person name="Burns J.A."/>
            <person name="Paasch A."/>
            <person name="Narechania A."/>
            <person name="Kim E."/>
        </authorList>
    </citation>
    <scope>NUCLEOTIDE SEQUENCE [LARGE SCALE GENOMIC DNA]</scope>
    <source>
        <strain evidence="2 3">PLY_AMNH</strain>
    </source>
</reference>
<dbReference type="Proteomes" id="UP001190700">
    <property type="component" value="Unassembled WGS sequence"/>
</dbReference>
<keyword evidence="3" id="KW-1185">Reference proteome</keyword>
<accession>A0AAE0FSS8</accession>
<evidence type="ECO:0000256" key="1">
    <source>
        <dbReference type="SAM" id="MobiDB-lite"/>
    </source>
</evidence>
<protein>
    <submittedName>
        <fullName evidence="2">Uncharacterized protein</fullName>
    </submittedName>
</protein>
<feature type="compositionally biased region" description="Basic and acidic residues" evidence="1">
    <location>
        <begin position="223"/>
        <end position="239"/>
    </location>
</feature>
<organism evidence="2 3">
    <name type="scientific">Cymbomonas tetramitiformis</name>
    <dbReference type="NCBI Taxonomy" id="36881"/>
    <lineage>
        <taxon>Eukaryota</taxon>
        <taxon>Viridiplantae</taxon>
        <taxon>Chlorophyta</taxon>
        <taxon>Pyramimonadophyceae</taxon>
        <taxon>Pyramimonadales</taxon>
        <taxon>Pyramimonadaceae</taxon>
        <taxon>Cymbomonas</taxon>
    </lineage>
</organism>
<comment type="caution">
    <text evidence="2">The sequence shown here is derived from an EMBL/GenBank/DDBJ whole genome shotgun (WGS) entry which is preliminary data.</text>
</comment>
<evidence type="ECO:0000313" key="3">
    <source>
        <dbReference type="Proteomes" id="UP001190700"/>
    </source>
</evidence>
<feature type="region of interest" description="Disordered" evidence="1">
    <location>
        <begin position="222"/>
        <end position="278"/>
    </location>
</feature>
<dbReference type="EMBL" id="LGRX02014132">
    <property type="protein sequence ID" value="KAK3265108.1"/>
    <property type="molecule type" value="Genomic_DNA"/>
</dbReference>
<sequence>MKRSDRDTDGPGKMDLKLSYTCSKDEDRAAFIRHFVDYVERAVKRSHESKVRRQIKTAAFQALTAEQKQALKDSKPDYRSIWDRIPSMLAGEDFATSPAYEWWCAAYEKEGMMASTAFRILEDISVRDSFQGSEWRAEGTSTRDLTGIDGTEGTHCKMVADSMSRQNIEYCIKLPRIREYKDRVSEQLRVQFAAPTKVTWKDLELGIDLPEVVAAIRLSGTAKKADAGNMRKDFKKKEPAAPAGEEEPKKPTREAHNAERAKNSYNKVPPPDARKDKDAYVPQDFHKRRRLHSIHEHEVNNAKMREYNLKHMFPKHKMGITTEEWLKLPEAKQQRAAASAEVQSRLTVELSSMQTAGQAGGGDGAGAQALSEDELEYDSNCNEREEYAAVDRISSAGEEEVINDHSEGGSMPELQARATVALGNTQKMQGFPEDAPDGITSTELQADVHADRSNNGSPGYDTPAQDIDALLALEEIEGRGSSEPVGQAVAEVNEHQVHDPPETVLSKAGDVATRVDVQADIQELSLDEMPDGVVDLVTARWAAACVDNRGVVDFSEHGHVRVRLAFYTVMK</sequence>